<dbReference type="GO" id="GO:0005524">
    <property type="term" value="F:ATP binding"/>
    <property type="evidence" value="ECO:0007669"/>
    <property type="project" value="UniProtKB-UniRule"/>
</dbReference>
<evidence type="ECO:0000259" key="14">
    <source>
        <dbReference type="Pfam" id="PF02875"/>
    </source>
</evidence>
<feature type="binding site" evidence="11">
    <location>
        <position position="33"/>
    </location>
    <ligand>
        <name>UDP-N-acetyl-alpha-D-muramoyl-L-alanyl-D-glutamate</name>
        <dbReference type="ChEBI" id="CHEBI:83900"/>
    </ligand>
</feature>
<dbReference type="Proteomes" id="UP000427769">
    <property type="component" value="Chromosome"/>
</dbReference>
<accession>A0A5K7Z0C7</accession>
<dbReference type="GO" id="GO:0009252">
    <property type="term" value="P:peptidoglycan biosynthetic process"/>
    <property type="evidence" value="ECO:0007669"/>
    <property type="project" value="UniProtKB-UniRule"/>
</dbReference>
<dbReference type="SUPFAM" id="SSF63418">
    <property type="entry name" value="MurE/MurF N-terminal domain"/>
    <property type="match status" value="1"/>
</dbReference>
<dbReference type="InterPro" id="IPR035911">
    <property type="entry name" value="MurE/MurF_N"/>
</dbReference>
<dbReference type="Pfam" id="PF08245">
    <property type="entry name" value="Mur_ligase_M"/>
    <property type="match status" value="1"/>
</dbReference>
<keyword evidence="9 11" id="KW-0131">Cell cycle</keyword>
<comment type="function">
    <text evidence="11">Catalyzes the addition of meso-diaminopimelic acid to the nucleotide precursor UDP-N-acetylmuramoyl-L-alanyl-D-glutamate (UMAG) in the biosynthesis of bacterial cell-wall peptidoglycan.</text>
</comment>
<proteinExistence type="inferred from homology"/>
<evidence type="ECO:0000256" key="2">
    <source>
        <dbReference type="ARBA" id="ARBA00022490"/>
    </source>
</evidence>
<dbReference type="NCBIfam" id="NF001126">
    <property type="entry name" value="PRK00139.1-4"/>
    <property type="match status" value="1"/>
</dbReference>
<dbReference type="AlphaFoldDB" id="A0A5K7Z0C7"/>
<dbReference type="GO" id="GO:0051301">
    <property type="term" value="P:cell division"/>
    <property type="evidence" value="ECO:0007669"/>
    <property type="project" value="UniProtKB-KW"/>
</dbReference>
<organism evidence="16 17">
    <name type="scientific">Desulfosarcina widdelii</name>
    <dbReference type="NCBI Taxonomy" id="947919"/>
    <lineage>
        <taxon>Bacteria</taxon>
        <taxon>Pseudomonadati</taxon>
        <taxon>Thermodesulfobacteriota</taxon>
        <taxon>Desulfobacteria</taxon>
        <taxon>Desulfobacterales</taxon>
        <taxon>Desulfosarcinaceae</taxon>
        <taxon>Desulfosarcina</taxon>
    </lineage>
</organism>
<feature type="domain" description="Mur ligase C-terminal" evidence="14">
    <location>
        <begin position="337"/>
        <end position="483"/>
    </location>
</feature>
<dbReference type="EC" id="6.3.2.13" evidence="11"/>
<dbReference type="HAMAP" id="MF_00208">
    <property type="entry name" value="MurE"/>
    <property type="match status" value="1"/>
</dbReference>
<dbReference type="GO" id="GO:0000287">
    <property type="term" value="F:magnesium ion binding"/>
    <property type="evidence" value="ECO:0007669"/>
    <property type="project" value="UniProtKB-UniRule"/>
</dbReference>
<feature type="binding site" evidence="11">
    <location>
        <position position="386"/>
    </location>
    <ligand>
        <name>meso-2,6-diaminopimelate</name>
        <dbReference type="ChEBI" id="CHEBI:57791"/>
    </ligand>
</feature>
<dbReference type="InterPro" id="IPR004101">
    <property type="entry name" value="Mur_ligase_C"/>
</dbReference>
<dbReference type="PROSITE" id="PS01011">
    <property type="entry name" value="FOLYLPOLYGLU_SYNT_1"/>
    <property type="match status" value="1"/>
</dbReference>
<dbReference type="NCBIfam" id="NF001124">
    <property type="entry name" value="PRK00139.1-2"/>
    <property type="match status" value="1"/>
</dbReference>
<protein>
    <recommendedName>
        <fullName evidence="11">UDP-N-acetylmuramoyl-L-alanyl-D-glutamate--2,6-diaminopimelate ligase</fullName>
        <ecNumber evidence="11">6.3.2.13</ecNumber>
    </recommendedName>
    <alternativeName>
        <fullName evidence="11">Meso-A2pm-adding enzyme</fullName>
    </alternativeName>
    <alternativeName>
        <fullName evidence="11">Meso-diaminopimelate-adding enzyme</fullName>
    </alternativeName>
    <alternativeName>
        <fullName evidence="11">UDP-MurNAc-L-Ala-D-Glu:meso-diaminopimelate ligase</fullName>
    </alternativeName>
    <alternativeName>
        <fullName evidence="11">UDP-MurNAc-tripeptide synthetase</fullName>
    </alternativeName>
    <alternativeName>
        <fullName evidence="11">UDP-N-acetylmuramyl-tripeptide synthetase</fullName>
    </alternativeName>
</protein>
<dbReference type="Pfam" id="PF01225">
    <property type="entry name" value="Mur_ligase"/>
    <property type="match status" value="1"/>
</dbReference>
<feature type="domain" description="Mur ligase N-terminal catalytic" evidence="13">
    <location>
        <begin position="25"/>
        <end position="97"/>
    </location>
</feature>
<keyword evidence="11" id="KW-0460">Magnesium</keyword>
<sequence length="514" mass="55036">MKLSTLTDRMDVLSTTGGERFGDPEITAICYDSRKAFPGALFVAVEGLALDGHRFIPDALSRGAVAVVCSQPVTADAVVVRVADSRVALAQLACRFYGQPSREMTLVGVTGTNGKTTVTYLLEQMLIQAGKRPGVVGTINYRYADQVFDNPVTTPESLELQAILRQMADAGVTHAVMEVSSHALDLHRVEGCRFDLAVFTNLTQDHLDYHGDMDRYWACKKRLFTEFLKPVDSEVPVRAVVNTDDPKGRELAGMLDSAALRTAAYGEGDLTPLGVVRDLAGIRGAIASAYGKIPFESPLVGDFNLENILSAAGAALGLGIPVANIAAGIDATPCVPGRLERIADNTGRTVFVDYSHTPDALENAITALRSLTSGRIVTVFGCGGDRDNSKRPIMGEIAARLSDLAVVTSDNPRSEDPLAIIDQVEVGVRRTGNRRFSAQDFSENLDEKWTGPGYLVEPDRMTAIAIAIRLAGPGDAVLIAGKGHETYQILADKTIHFDDREAARKVLAAGHTGA</sequence>
<dbReference type="SUPFAM" id="SSF53623">
    <property type="entry name" value="MurD-like peptide ligases, catalytic domain"/>
    <property type="match status" value="1"/>
</dbReference>
<reference evidence="16 17" key="1">
    <citation type="submission" date="2019-11" db="EMBL/GenBank/DDBJ databases">
        <title>Comparative genomics of hydrocarbon-degrading Desulfosarcina strains.</title>
        <authorList>
            <person name="Watanabe M."/>
            <person name="Kojima H."/>
            <person name="Fukui M."/>
        </authorList>
    </citation>
    <scope>NUCLEOTIDE SEQUENCE [LARGE SCALE GENOMIC DNA]</scope>
    <source>
        <strain evidence="16 17">PP31</strain>
    </source>
</reference>
<feature type="binding site" evidence="11">
    <location>
        <position position="188"/>
    </location>
    <ligand>
        <name>UDP-N-acetyl-alpha-D-muramoyl-L-alanyl-D-glutamate</name>
        <dbReference type="ChEBI" id="CHEBI:83900"/>
    </ligand>
</feature>
<comment type="catalytic activity">
    <reaction evidence="11">
        <text>UDP-N-acetyl-alpha-D-muramoyl-L-alanyl-D-glutamate + meso-2,6-diaminopimelate + ATP = UDP-N-acetyl-alpha-D-muramoyl-L-alanyl-gamma-D-glutamyl-meso-2,6-diaminopimelate + ADP + phosphate + H(+)</text>
        <dbReference type="Rhea" id="RHEA:23676"/>
        <dbReference type="ChEBI" id="CHEBI:15378"/>
        <dbReference type="ChEBI" id="CHEBI:30616"/>
        <dbReference type="ChEBI" id="CHEBI:43474"/>
        <dbReference type="ChEBI" id="CHEBI:57791"/>
        <dbReference type="ChEBI" id="CHEBI:83900"/>
        <dbReference type="ChEBI" id="CHEBI:83905"/>
        <dbReference type="ChEBI" id="CHEBI:456216"/>
        <dbReference type="EC" id="6.3.2.13"/>
    </reaction>
</comment>
<feature type="binding site" evidence="11">
    <location>
        <begin position="111"/>
        <end position="117"/>
    </location>
    <ligand>
        <name>ATP</name>
        <dbReference type="ChEBI" id="CHEBI:30616"/>
    </ligand>
</feature>
<dbReference type="GO" id="GO:0071555">
    <property type="term" value="P:cell wall organization"/>
    <property type="evidence" value="ECO:0007669"/>
    <property type="project" value="UniProtKB-KW"/>
</dbReference>
<evidence type="ECO:0000313" key="17">
    <source>
        <dbReference type="Proteomes" id="UP000427769"/>
    </source>
</evidence>
<dbReference type="InterPro" id="IPR036615">
    <property type="entry name" value="Mur_ligase_C_dom_sf"/>
</dbReference>
<keyword evidence="10 11" id="KW-0961">Cell wall biogenesis/degradation</keyword>
<dbReference type="PANTHER" id="PTHR23135:SF4">
    <property type="entry name" value="UDP-N-ACETYLMURAMOYL-L-ALANYL-D-GLUTAMATE--2,6-DIAMINOPIMELATE LIGASE MURE HOMOLOG, CHLOROPLASTIC"/>
    <property type="match status" value="1"/>
</dbReference>
<dbReference type="UniPathway" id="UPA00219"/>
<comment type="caution">
    <text evidence="11">Lacks conserved residue(s) required for the propagation of feature annotation.</text>
</comment>
<evidence type="ECO:0000259" key="15">
    <source>
        <dbReference type="Pfam" id="PF08245"/>
    </source>
</evidence>
<evidence type="ECO:0000256" key="4">
    <source>
        <dbReference type="ARBA" id="ARBA00022618"/>
    </source>
</evidence>
<keyword evidence="2 11" id="KW-0963">Cytoplasm</keyword>
<comment type="pathway">
    <text evidence="11 12">Cell wall biogenesis; peptidoglycan biosynthesis.</text>
</comment>
<keyword evidence="17" id="KW-1185">Reference proteome</keyword>
<comment type="PTM">
    <text evidence="11">Carboxylation is probably crucial for Mg(2+) binding and, consequently, for the gamma-phosphate positioning of ATP.</text>
</comment>
<dbReference type="Gene3D" id="3.40.1190.10">
    <property type="entry name" value="Mur-like, catalytic domain"/>
    <property type="match status" value="1"/>
</dbReference>
<evidence type="ECO:0000313" key="16">
    <source>
        <dbReference type="EMBL" id="BBO75136.1"/>
    </source>
</evidence>
<feature type="domain" description="Mur ligase central" evidence="15">
    <location>
        <begin position="109"/>
        <end position="315"/>
    </location>
</feature>
<feature type="binding site" evidence="11">
    <location>
        <position position="481"/>
    </location>
    <ligand>
        <name>meso-2,6-diaminopimelate</name>
        <dbReference type="ChEBI" id="CHEBI:57791"/>
    </ligand>
</feature>
<evidence type="ECO:0000256" key="3">
    <source>
        <dbReference type="ARBA" id="ARBA00022598"/>
    </source>
</evidence>
<evidence type="ECO:0000256" key="8">
    <source>
        <dbReference type="ARBA" id="ARBA00022984"/>
    </source>
</evidence>
<feature type="modified residue" description="N6-carboxylysine" evidence="11">
    <location>
        <position position="220"/>
    </location>
</feature>
<name>A0A5K7Z0C7_9BACT</name>
<dbReference type="EMBL" id="AP021875">
    <property type="protein sequence ID" value="BBO75136.1"/>
    <property type="molecule type" value="Genomic_DNA"/>
</dbReference>
<evidence type="ECO:0000256" key="9">
    <source>
        <dbReference type="ARBA" id="ARBA00023306"/>
    </source>
</evidence>
<dbReference type="Gene3D" id="3.90.190.20">
    <property type="entry name" value="Mur ligase, C-terminal domain"/>
    <property type="match status" value="1"/>
</dbReference>
<dbReference type="InterPro" id="IPR000713">
    <property type="entry name" value="Mur_ligase_N"/>
</dbReference>
<feature type="binding site" evidence="11">
    <location>
        <position position="180"/>
    </location>
    <ligand>
        <name>UDP-N-acetyl-alpha-D-muramoyl-L-alanyl-D-glutamate</name>
        <dbReference type="ChEBI" id="CHEBI:83900"/>
    </ligand>
</feature>
<dbReference type="InterPro" id="IPR036565">
    <property type="entry name" value="Mur-like_cat_sf"/>
</dbReference>
<gene>
    <name evidence="11 16" type="primary">murE</name>
    <name evidence="16" type="ORF">DSCW_25530</name>
</gene>
<dbReference type="Gene3D" id="3.40.1390.10">
    <property type="entry name" value="MurE/MurF, N-terminal domain"/>
    <property type="match status" value="1"/>
</dbReference>
<evidence type="ECO:0000256" key="5">
    <source>
        <dbReference type="ARBA" id="ARBA00022741"/>
    </source>
</evidence>
<dbReference type="SUPFAM" id="SSF53244">
    <property type="entry name" value="MurD-like peptide ligases, peptide-binding domain"/>
    <property type="match status" value="1"/>
</dbReference>
<dbReference type="GO" id="GO:0008360">
    <property type="term" value="P:regulation of cell shape"/>
    <property type="evidence" value="ECO:0007669"/>
    <property type="project" value="UniProtKB-KW"/>
</dbReference>
<dbReference type="RefSeq" id="WP_197740543.1">
    <property type="nucleotide sequence ID" value="NZ_AP021875.1"/>
</dbReference>
<keyword evidence="5 11" id="KW-0547">Nucleotide-binding</keyword>
<keyword evidence="7 11" id="KW-0133">Cell shape</keyword>
<evidence type="ECO:0000256" key="7">
    <source>
        <dbReference type="ARBA" id="ARBA00022960"/>
    </source>
</evidence>
<keyword evidence="3 11" id="KW-0436">Ligase</keyword>
<dbReference type="NCBIfam" id="TIGR01085">
    <property type="entry name" value="murE"/>
    <property type="match status" value="1"/>
</dbReference>
<dbReference type="InterPro" id="IPR013221">
    <property type="entry name" value="Mur_ligase_cen"/>
</dbReference>
<comment type="cofactor">
    <cofactor evidence="11">
        <name>Mg(2+)</name>
        <dbReference type="ChEBI" id="CHEBI:18420"/>
    </cofactor>
</comment>
<evidence type="ECO:0000256" key="11">
    <source>
        <dbReference type="HAMAP-Rule" id="MF_00208"/>
    </source>
</evidence>
<dbReference type="InterPro" id="IPR005761">
    <property type="entry name" value="UDP-N-AcMur-Glu-dNH2Pim_ligase"/>
</dbReference>
<dbReference type="PANTHER" id="PTHR23135">
    <property type="entry name" value="MUR LIGASE FAMILY MEMBER"/>
    <property type="match status" value="1"/>
</dbReference>
<evidence type="ECO:0000256" key="10">
    <source>
        <dbReference type="ARBA" id="ARBA00023316"/>
    </source>
</evidence>
<dbReference type="GO" id="GO:0005737">
    <property type="term" value="C:cytoplasm"/>
    <property type="evidence" value="ECO:0007669"/>
    <property type="project" value="UniProtKB-SubCell"/>
</dbReference>
<feature type="binding site" evidence="11">
    <location>
        <begin position="410"/>
        <end position="413"/>
    </location>
    <ligand>
        <name>meso-2,6-diaminopimelate</name>
        <dbReference type="ChEBI" id="CHEBI:57791"/>
    </ligand>
</feature>
<feature type="binding site" evidence="11">
    <location>
        <position position="485"/>
    </location>
    <ligand>
        <name>meso-2,6-diaminopimelate</name>
        <dbReference type="ChEBI" id="CHEBI:57791"/>
    </ligand>
</feature>
<feature type="short sequence motif" description="Meso-diaminopimelate recognition motif" evidence="11">
    <location>
        <begin position="410"/>
        <end position="413"/>
    </location>
</feature>
<comment type="subcellular location">
    <subcellularLocation>
        <location evidence="11 12">Cytoplasm</location>
    </subcellularLocation>
</comment>
<evidence type="ECO:0000256" key="12">
    <source>
        <dbReference type="RuleBase" id="RU004135"/>
    </source>
</evidence>
<keyword evidence="4 11" id="KW-0132">Cell division</keyword>
<dbReference type="InterPro" id="IPR018109">
    <property type="entry name" value="Folylpolyglutamate_synth_CS"/>
</dbReference>
<dbReference type="GO" id="GO:0004326">
    <property type="term" value="F:tetrahydrofolylpolyglutamate synthase activity"/>
    <property type="evidence" value="ECO:0007669"/>
    <property type="project" value="InterPro"/>
</dbReference>
<evidence type="ECO:0000256" key="6">
    <source>
        <dbReference type="ARBA" id="ARBA00022840"/>
    </source>
</evidence>
<keyword evidence="8 11" id="KW-0573">Peptidoglycan synthesis</keyword>
<dbReference type="GO" id="GO:0008765">
    <property type="term" value="F:UDP-N-acetylmuramoylalanyl-D-glutamate-2,6-diaminopimelate ligase activity"/>
    <property type="evidence" value="ECO:0007669"/>
    <property type="project" value="UniProtKB-UniRule"/>
</dbReference>
<evidence type="ECO:0000259" key="13">
    <source>
        <dbReference type="Pfam" id="PF01225"/>
    </source>
</evidence>
<evidence type="ECO:0000256" key="1">
    <source>
        <dbReference type="ARBA" id="ARBA00005898"/>
    </source>
</evidence>
<dbReference type="KEGG" id="dwd:DSCW_25530"/>
<keyword evidence="6 11" id="KW-0067">ATP-binding</keyword>
<dbReference type="Pfam" id="PF02875">
    <property type="entry name" value="Mur_ligase_C"/>
    <property type="match status" value="1"/>
</dbReference>
<comment type="similarity">
    <text evidence="1 11">Belongs to the MurCDEF family. MurE subfamily.</text>
</comment>
<feature type="binding site" evidence="11">
    <location>
        <begin position="153"/>
        <end position="154"/>
    </location>
    <ligand>
        <name>UDP-N-acetyl-alpha-D-muramoyl-L-alanyl-D-glutamate</name>
        <dbReference type="ChEBI" id="CHEBI:83900"/>
    </ligand>
</feature>